<dbReference type="SUPFAM" id="SSF50965">
    <property type="entry name" value="Galactose oxidase, central domain"/>
    <property type="match status" value="1"/>
</dbReference>
<protein>
    <submittedName>
        <fullName evidence="3">Actin-binding IPP</fullName>
    </submittedName>
</protein>
<dbReference type="InterPro" id="IPR011043">
    <property type="entry name" value="Gal_Oxase/kelch_b-propeller"/>
</dbReference>
<dbReference type="PROSITE" id="PS50097">
    <property type="entry name" value="BTB"/>
    <property type="match status" value="1"/>
</dbReference>
<organism evidence="3 4">
    <name type="scientific">Paramuricea clavata</name>
    <name type="common">Red gorgonian</name>
    <name type="synonym">Violescent sea-whip</name>
    <dbReference type="NCBI Taxonomy" id="317549"/>
    <lineage>
        <taxon>Eukaryota</taxon>
        <taxon>Metazoa</taxon>
        <taxon>Cnidaria</taxon>
        <taxon>Anthozoa</taxon>
        <taxon>Octocorallia</taxon>
        <taxon>Malacalcyonacea</taxon>
        <taxon>Plexauridae</taxon>
        <taxon>Paramuricea</taxon>
    </lineage>
</organism>
<dbReference type="EMBL" id="CACRXK020000757">
    <property type="protein sequence ID" value="CAB3984585.1"/>
    <property type="molecule type" value="Genomic_DNA"/>
</dbReference>
<dbReference type="SUPFAM" id="SSF54695">
    <property type="entry name" value="POZ domain"/>
    <property type="match status" value="1"/>
</dbReference>
<dbReference type="InterPro" id="IPR011333">
    <property type="entry name" value="SKP1/BTB/POZ_sf"/>
</dbReference>
<dbReference type="SMART" id="SM00225">
    <property type="entry name" value="BTB"/>
    <property type="match status" value="1"/>
</dbReference>
<evidence type="ECO:0000256" key="1">
    <source>
        <dbReference type="ARBA" id="ARBA00022441"/>
    </source>
</evidence>
<sequence length="571" mass="64142">MEKERNYALSLLSKLNTFQKDTLFCDGIIKIVGKQFSIHKVILSAASPYFRTLFCNGMVETFSLEVELQGVSSECFGLLLDYIYRGNITVTSSNVEQLVEAGRLFQLDDIVEYCCDFLISELTVENCLGILSLGQLHSCICFSTTVLNYVHLHFEEVCKNDEFLQLEWSILLSFLESDSIKISSEDDVFIAVLKWVTYDTENRCGYIKQLLNHVKLPLVSPRIAETHCALCQDDGSMMYEAYSTCLQEQLLCSKISTCPRTYSKRYFYIIGGLIQRQDGTLLDRLESLANVERCEVPAQAADANLSFEFLQTNNVQPMNQPRNSLAVTSLNGLIYAIGGEEESFIYDSVECYNPIVDQWIVRGSMLSPRVNHGACVIDGEIYVLGGWIGETIARTMEKYNPGEDTWVVVGNIPTPRSDAGVCEVNGLIYIIGGIGIHGDSLRTADCYDSVRERWSSISPMLHKRTACALVSCDNYIYAIGGRSSHDSIEDSVERYDVQKNQWEEVAPLPFARQSACAACFDKYIYVFGGTKYTPDQVEYLNNIECYDVVQNKWSTVGQLHSKLSHAAVVVV</sequence>
<dbReference type="InterPro" id="IPR015915">
    <property type="entry name" value="Kelch-typ_b-propeller"/>
</dbReference>
<dbReference type="SMART" id="SM00875">
    <property type="entry name" value="BACK"/>
    <property type="match status" value="1"/>
</dbReference>
<evidence type="ECO:0000313" key="3">
    <source>
        <dbReference type="EMBL" id="CAB3984585.1"/>
    </source>
</evidence>
<proteinExistence type="predicted"/>
<dbReference type="InterPro" id="IPR006652">
    <property type="entry name" value="Kelch_1"/>
</dbReference>
<reference evidence="3" key="1">
    <citation type="submission" date="2020-04" db="EMBL/GenBank/DDBJ databases">
        <authorList>
            <person name="Alioto T."/>
            <person name="Alioto T."/>
            <person name="Gomez Garrido J."/>
        </authorList>
    </citation>
    <scope>NUCLEOTIDE SEQUENCE</scope>
    <source>
        <strain evidence="3">A484AB</strain>
    </source>
</reference>
<dbReference type="SMART" id="SM00612">
    <property type="entry name" value="Kelch"/>
    <property type="match status" value="5"/>
</dbReference>
<dbReference type="Gene3D" id="1.25.40.420">
    <property type="match status" value="1"/>
</dbReference>
<dbReference type="InterPro" id="IPR017096">
    <property type="entry name" value="BTB-kelch_protein"/>
</dbReference>
<dbReference type="Pfam" id="PF07707">
    <property type="entry name" value="BACK"/>
    <property type="match status" value="1"/>
</dbReference>
<dbReference type="PANTHER" id="PTHR24412:SF489">
    <property type="entry name" value="RING FINGER DOMAIN AND KELCH REPEAT-CONTAINING PROTEIN DDB_G0271372"/>
    <property type="match status" value="1"/>
</dbReference>
<keyword evidence="2" id="KW-0677">Repeat</keyword>
<dbReference type="AlphaFoldDB" id="A0A6S7FYK5"/>
<dbReference type="OrthoDB" id="1022638at2759"/>
<comment type="caution">
    <text evidence="3">The sequence shown here is derived from an EMBL/GenBank/DDBJ whole genome shotgun (WGS) entry which is preliminary data.</text>
</comment>
<dbReference type="FunFam" id="1.25.40.420:FF:000001">
    <property type="entry name" value="Kelch-like family member 12"/>
    <property type="match status" value="1"/>
</dbReference>
<dbReference type="PANTHER" id="PTHR24412">
    <property type="entry name" value="KELCH PROTEIN"/>
    <property type="match status" value="1"/>
</dbReference>
<name>A0A6S7FYK5_PARCT</name>
<evidence type="ECO:0000256" key="2">
    <source>
        <dbReference type="ARBA" id="ARBA00022737"/>
    </source>
</evidence>
<dbReference type="Gene3D" id="2.120.10.80">
    <property type="entry name" value="Kelch-type beta propeller"/>
    <property type="match status" value="2"/>
</dbReference>
<gene>
    <name evidence="3" type="ORF">PACLA_8A012282</name>
</gene>
<dbReference type="Pfam" id="PF01344">
    <property type="entry name" value="Kelch_1"/>
    <property type="match status" value="1"/>
</dbReference>
<accession>A0A6S7FYK5</accession>
<dbReference type="PIRSF" id="PIRSF037037">
    <property type="entry name" value="Kelch-like_protein_gigaxonin"/>
    <property type="match status" value="1"/>
</dbReference>
<dbReference type="Proteomes" id="UP001152795">
    <property type="component" value="Unassembled WGS sequence"/>
</dbReference>
<keyword evidence="1" id="KW-0880">Kelch repeat</keyword>
<dbReference type="InterPro" id="IPR000210">
    <property type="entry name" value="BTB/POZ_dom"/>
</dbReference>
<dbReference type="Pfam" id="PF24681">
    <property type="entry name" value="Kelch_KLHDC2_KLHL20_DRC7"/>
    <property type="match status" value="1"/>
</dbReference>
<dbReference type="Pfam" id="PF00651">
    <property type="entry name" value="BTB"/>
    <property type="match status" value="1"/>
</dbReference>
<keyword evidence="4" id="KW-1185">Reference proteome</keyword>
<dbReference type="Gene3D" id="3.30.710.10">
    <property type="entry name" value="Potassium Channel Kv1.1, Chain A"/>
    <property type="match status" value="1"/>
</dbReference>
<dbReference type="InterPro" id="IPR011705">
    <property type="entry name" value="BACK"/>
</dbReference>
<evidence type="ECO:0000313" key="4">
    <source>
        <dbReference type="Proteomes" id="UP001152795"/>
    </source>
</evidence>